<gene>
    <name evidence="2" type="ORF">CEURO_LOCUS12668</name>
</gene>
<reference evidence="2" key="1">
    <citation type="submission" date="2022-07" db="EMBL/GenBank/DDBJ databases">
        <authorList>
            <person name="Macas J."/>
            <person name="Novak P."/>
            <person name="Neumann P."/>
        </authorList>
    </citation>
    <scope>NUCLEOTIDE SEQUENCE</scope>
</reference>
<feature type="non-terminal residue" evidence="2">
    <location>
        <position position="101"/>
    </location>
</feature>
<protein>
    <submittedName>
        <fullName evidence="2">Uncharacterized protein</fullName>
    </submittedName>
</protein>
<name>A0A9P0Z928_CUSEU</name>
<proteinExistence type="predicted"/>
<dbReference type="Proteomes" id="UP001152484">
    <property type="component" value="Unassembled WGS sequence"/>
</dbReference>
<dbReference type="EMBL" id="CAMAPE010000031">
    <property type="protein sequence ID" value="CAH9094270.1"/>
    <property type="molecule type" value="Genomic_DNA"/>
</dbReference>
<evidence type="ECO:0000256" key="1">
    <source>
        <dbReference type="SAM" id="MobiDB-lite"/>
    </source>
</evidence>
<keyword evidence="3" id="KW-1185">Reference proteome</keyword>
<accession>A0A9P0Z928</accession>
<organism evidence="2 3">
    <name type="scientific">Cuscuta europaea</name>
    <name type="common">European dodder</name>
    <dbReference type="NCBI Taxonomy" id="41803"/>
    <lineage>
        <taxon>Eukaryota</taxon>
        <taxon>Viridiplantae</taxon>
        <taxon>Streptophyta</taxon>
        <taxon>Embryophyta</taxon>
        <taxon>Tracheophyta</taxon>
        <taxon>Spermatophyta</taxon>
        <taxon>Magnoliopsida</taxon>
        <taxon>eudicotyledons</taxon>
        <taxon>Gunneridae</taxon>
        <taxon>Pentapetalae</taxon>
        <taxon>asterids</taxon>
        <taxon>lamiids</taxon>
        <taxon>Solanales</taxon>
        <taxon>Convolvulaceae</taxon>
        <taxon>Cuscuteae</taxon>
        <taxon>Cuscuta</taxon>
        <taxon>Cuscuta subgen. Cuscuta</taxon>
    </lineage>
</organism>
<sequence length="101" mass="10472">MNVRGLADLKKKSSKIPKGADAGTQKPASDFFKKSEGTSTVPTADAAAAVKRKAAGKAPEGKKPKKGDTRKKDPPVVIVDERSASGTHVEMPVAEMPMGVG</sequence>
<comment type="caution">
    <text evidence="2">The sequence shown here is derived from an EMBL/GenBank/DDBJ whole genome shotgun (WGS) entry which is preliminary data.</text>
</comment>
<dbReference type="AlphaFoldDB" id="A0A9P0Z928"/>
<evidence type="ECO:0000313" key="2">
    <source>
        <dbReference type="EMBL" id="CAH9094270.1"/>
    </source>
</evidence>
<feature type="region of interest" description="Disordered" evidence="1">
    <location>
        <begin position="1"/>
        <end position="101"/>
    </location>
</feature>
<feature type="compositionally biased region" description="Basic and acidic residues" evidence="1">
    <location>
        <begin position="59"/>
        <end position="83"/>
    </location>
</feature>
<evidence type="ECO:0000313" key="3">
    <source>
        <dbReference type="Proteomes" id="UP001152484"/>
    </source>
</evidence>